<accession>A0A9E7GAP0</accession>
<keyword evidence="3" id="KW-1185">Reference proteome</keyword>
<sequence length="97" mass="10837">MDESARLLRWIHRRYHSVDGHRSTFLSNSLRGEGSKQEHPRLAATPVGTPTDSDPFPPASAALPRHVAVHLAHLFNYRSCKEAGRVKTDKKKSCCCS</sequence>
<dbReference type="EMBL" id="CP097508">
    <property type="protein sequence ID" value="URE11531.1"/>
    <property type="molecule type" value="Genomic_DNA"/>
</dbReference>
<name>A0A9E7GAP0_9LILI</name>
<dbReference type="Proteomes" id="UP001055439">
    <property type="component" value="Chromosome 6"/>
</dbReference>
<evidence type="ECO:0000256" key="1">
    <source>
        <dbReference type="SAM" id="MobiDB-lite"/>
    </source>
</evidence>
<dbReference type="AlphaFoldDB" id="A0A9E7GAP0"/>
<proteinExistence type="predicted"/>
<reference evidence="2" key="1">
    <citation type="submission" date="2022-05" db="EMBL/GenBank/DDBJ databases">
        <title>The Musa troglodytarum L. genome provides insights into the mechanism of non-climacteric behaviour and enrichment of carotenoids.</title>
        <authorList>
            <person name="Wang J."/>
        </authorList>
    </citation>
    <scope>NUCLEOTIDE SEQUENCE</scope>
    <source>
        <tissue evidence="2">Leaf</tissue>
    </source>
</reference>
<feature type="region of interest" description="Disordered" evidence="1">
    <location>
        <begin position="22"/>
        <end position="60"/>
    </location>
</feature>
<protein>
    <submittedName>
        <fullName evidence="2">Uncharacterized protein</fullName>
    </submittedName>
</protein>
<organism evidence="2 3">
    <name type="scientific">Musa troglodytarum</name>
    <name type="common">fe'i banana</name>
    <dbReference type="NCBI Taxonomy" id="320322"/>
    <lineage>
        <taxon>Eukaryota</taxon>
        <taxon>Viridiplantae</taxon>
        <taxon>Streptophyta</taxon>
        <taxon>Embryophyta</taxon>
        <taxon>Tracheophyta</taxon>
        <taxon>Spermatophyta</taxon>
        <taxon>Magnoliopsida</taxon>
        <taxon>Liliopsida</taxon>
        <taxon>Zingiberales</taxon>
        <taxon>Musaceae</taxon>
        <taxon>Musa</taxon>
    </lineage>
</organism>
<evidence type="ECO:0000313" key="2">
    <source>
        <dbReference type="EMBL" id="URE11531.1"/>
    </source>
</evidence>
<gene>
    <name evidence="2" type="ORF">MUK42_36634</name>
</gene>
<evidence type="ECO:0000313" key="3">
    <source>
        <dbReference type="Proteomes" id="UP001055439"/>
    </source>
</evidence>